<feature type="transmembrane region" description="Helical" evidence="1">
    <location>
        <begin position="16"/>
        <end position="39"/>
    </location>
</feature>
<keyword evidence="1" id="KW-0472">Membrane</keyword>
<evidence type="ECO:0000313" key="3">
    <source>
        <dbReference type="Proteomes" id="UP000003835"/>
    </source>
</evidence>
<dbReference type="EMBL" id="DS989861">
    <property type="protein sequence ID" value="EDX72911.1"/>
    <property type="molecule type" value="Genomic_DNA"/>
</dbReference>
<gene>
    <name evidence="2" type="ORF">MC7420_3357</name>
</gene>
<evidence type="ECO:0000313" key="2">
    <source>
        <dbReference type="EMBL" id="EDX72911.1"/>
    </source>
</evidence>
<reference evidence="2 3" key="1">
    <citation type="submission" date="2008-07" db="EMBL/GenBank/DDBJ databases">
        <authorList>
            <person name="Tandeau de Marsac N."/>
            <person name="Ferriera S."/>
            <person name="Johnson J."/>
            <person name="Kravitz S."/>
            <person name="Beeson K."/>
            <person name="Sutton G."/>
            <person name="Rogers Y.-H."/>
            <person name="Friedman R."/>
            <person name="Frazier M."/>
            <person name="Venter J.C."/>
        </authorList>
    </citation>
    <scope>NUCLEOTIDE SEQUENCE [LARGE SCALE GENOMIC DNA]</scope>
    <source>
        <strain evidence="2 3">PCC 7420</strain>
    </source>
</reference>
<name>B4VYX7_9CYAN</name>
<dbReference type="AlphaFoldDB" id="B4VYX7"/>
<keyword evidence="3" id="KW-1185">Reference proteome</keyword>
<dbReference type="HOGENOM" id="CLU_3249933_0_0_3"/>
<keyword evidence="1" id="KW-1133">Transmembrane helix</keyword>
<accession>B4VYX7</accession>
<evidence type="ECO:0000256" key="1">
    <source>
        <dbReference type="SAM" id="Phobius"/>
    </source>
</evidence>
<proteinExistence type="predicted"/>
<dbReference type="STRING" id="118168.MC7420_3357"/>
<protein>
    <submittedName>
        <fullName evidence="2">Uncharacterized protein</fullName>
    </submittedName>
</protein>
<sequence>MPTLQSIKDFGDPKRLILVPLGLGGMLLTWTPGHQFLIFKLK</sequence>
<keyword evidence="1" id="KW-0812">Transmembrane</keyword>
<organism evidence="2 3">
    <name type="scientific">Coleofasciculus chthonoplastes PCC 7420</name>
    <dbReference type="NCBI Taxonomy" id="118168"/>
    <lineage>
        <taxon>Bacteria</taxon>
        <taxon>Bacillati</taxon>
        <taxon>Cyanobacteriota</taxon>
        <taxon>Cyanophyceae</taxon>
        <taxon>Coleofasciculales</taxon>
        <taxon>Coleofasciculaceae</taxon>
        <taxon>Coleofasciculus</taxon>
    </lineage>
</organism>
<dbReference type="Proteomes" id="UP000003835">
    <property type="component" value="Unassembled WGS sequence"/>
</dbReference>